<evidence type="ECO:0000313" key="3">
    <source>
        <dbReference type="EMBL" id="KYC56910.1"/>
    </source>
</evidence>
<name>A0A150JAM6_9EURY</name>
<dbReference type="Gene3D" id="3.40.250.10">
    <property type="entry name" value="Rhodanese-like domain"/>
    <property type="match status" value="1"/>
</dbReference>
<dbReference type="InterPro" id="IPR001763">
    <property type="entry name" value="Rhodanese-like_dom"/>
</dbReference>
<protein>
    <submittedName>
        <fullName evidence="2">Molybdopterin biosynthesis-like protein MoeZ</fullName>
    </submittedName>
</protein>
<accession>A0A150JGJ8</accession>
<gene>
    <name evidence="2" type="ORF">AN188_01162</name>
    <name evidence="3" type="ORF">APG09_01237</name>
</gene>
<sequence length="255" mass="28746">MKMRRRIVSILILLALSLCFVPSMMAESKVALVANSIDIGMNPELVSLLRRNNLMVDYFGVKDSGYAAYDYIIILGGPDSDEHTGDLSKRILSETDQNKLRNGDSKLMYETSDFFRVKQKVFVLAGSDRDFTKVAVDQYTSQVISRITNQPITSATYKSLTASQLKQLIDSKESIYLIDVRTDEQFAESHIPNAVNIPYNKLGVMITQIPRDKKVVLYCNTGQKSLSGAQFLVDRNFNNVYALTDGYSVYYNLTK</sequence>
<evidence type="ECO:0000313" key="2">
    <source>
        <dbReference type="EMBL" id="KYC54271.1"/>
    </source>
</evidence>
<dbReference type="AlphaFoldDB" id="A0A150JAM6"/>
<dbReference type="InterPro" id="IPR050229">
    <property type="entry name" value="GlpE_sulfurtransferase"/>
</dbReference>
<dbReference type="SUPFAM" id="SSF52821">
    <property type="entry name" value="Rhodanese/Cell cycle control phosphatase"/>
    <property type="match status" value="1"/>
</dbReference>
<dbReference type="Proteomes" id="UP000092420">
    <property type="component" value="Unassembled WGS sequence"/>
</dbReference>
<accession>A0A150JAM6</accession>
<dbReference type="PROSITE" id="PS50206">
    <property type="entry name" value="RHODANESE_3"/>
    <property type="match status" value="1"/>
</dbReference>
<accession>A0A150JI61</accession>
<evidence type="ECO:0000313" key="4">
    <source>
        <dbReference type="Proteomes" id="UP000092420"/>
    </source>
</evidence>
<comment type="caution">
    <text evidence="2">The sequence shown here is derived from an EMBL/GenBank/DDBJ whole genome shotgun (WGS) entry which is preliminary data.</text>
</comment>
<dbReference type="InterPro" id="IPR036873">
    <property type="entry name" value="Rhodanese-like_dom_sf"/>
</dbReference>
<organism evidence="2 4">
    <name type="scientific">Candidatus Methanofastidiosum methylothiophilum</name>
    <dbReference type="NCBI Taxonomy" id="1705564"/>
    <lineage>
        <taxon>Archaea</taxon>
        <taxon>Methanobacteriati</taxon>
        <taxon>Methanobacteriota</taxon>
        <taxon>Stenosarchaea group</taxon>
        <taxon>Candidatus Methanofastidiosia</taxon>
        <taxon>Candidatus Methanofastidiosales</taxon>
        <taxon>Candidatus Methanofastidiosaceae</taxon>
        <taxon>Candidatus Methanofastidiosum</taxon>
    </lineage>
</organism>
<reference evidence="2 4" key="1">
    <citation type="journal article" date="2016" name="ISME J.">
        <title>Chasing the elusive Euryarchaeota class WSA2: genomes reveal a uniquely fastidious methyl-reducing methanogen.</title>
        <authorList>
            <person name="Nobu M.K."/>
            <person name="Narihiro T."/>
            <person name="Kuroda K."/>
            <person name="Mei R."/>
            <person name="Liu W.T."/>
        </authorList>
    </citation>
    <scope>NUCLEOTIDE SEQUENCE [LARGE SCALE GENOMIC DNA]</scope>
    <source>
        <strain evidence="2">ADurb1013_Bin02101</strain>
        <strain evidence="3">ADurb1213_Bin02801</strain>
    </source>
</reference>
<dbReference type="CDD" id="cd00158">
    <property type="entry name" value="RHOD"/>
    <property type="match status" value="1"/>
</dbReference>
<dbReference type="EMBL" id="LNJB01000015">
    <property type="protein sequence ID" value="KYC54271.1"/>
    <property type="molecule type" value="Genomic_DNA"/>
</dbReference>
<feature type="domain" description="Rhodanese" evidence="1">
    <location>
        <begin position="171"/>
        <end position="255"/>
    </location>
</feature>
<dbReference type="EMBL" id="LNJE01000015">
    <property type="protein sequence ID" value="KYC56910.1"/>
    <property type="molecule type" value="Genomic_DNA"/>
</dbReference>
<dbReference type="PANTHER" id="PTHR43031">
    <property type="entry name" value="FAD-DEPENDENT OXIDOREDUCTASE"/>
    <property type="match status" value="1"/>
</dbReference>
<dbReference type="PANTHER" id="PTHR43031:SF1">
    <property type="entry name" value="PYRIDINE NUCLEOTIDE-DISULPHIDE OXIDOREDUCTASE"/>
    <property type="match status" value="1"/>
</dbReference>
<evidence type="ECO:0000259" key="1">
    <source>
        <dbReference type="PROSITE" id="PS50206"/>
    </source>
</evidence>
<dbReference type="SMART" id="SM00450">
    <property type="entry name" value="RHOD"/>
    <property type="match status" value="1"/>
</dbReference>
<dbReference type="Pfam" id="PF00581">
    <property type="entry name" value="Rhodanese"/>
    <property type="match status" value="1"/>
</dbReference>
<proteinExistence type="predicted"/>